<proteinExistence type="predicted"/>
<comment type="caution">
    <text evidence="1">The sequence shown here is derived from an EMBL/GenBank/DDBJ whole genome shotgun (WGS) entry which is preliminary data.</text>
</comment>
<evidence type="ECO:0000313" key="2">
    <source>
        <dbReference type="Proteomes" id="UP001596108"/>
    </source>
</evidence>
<evidence type="ECO:0000313" key="1">
    <source>
        <dbReference type="EMBL" id="MFC5531057.1"/>
    </source>
</evidence>
<gene>
    <name evidence="1" type="ORF">ACFPQ4_16690</name>
</gene>
<keyword evidence="1" id="KW-0238">DNA-binding</keyword>
<reference evidence="2" key="1">
    <citation type="journal article" date="2019" name="Int. J. Syst. Evol. Microbiol.">
        <title>The Global Catalogue of Microorganisms (GCM) 10K type strain sequencing project: providing services to taxonomists for standard genome sequencing and annotation.</title>
        <authorList>
            <consortium name="The Broad Institute Genomics Platform"/>
            <consortium name="The Broad Institute Genome Sequencing Center for Infectious Disease"/>
            <person name="Wu L."/>
            <person name="Ma J."/>
        </authorList>
    </citation>
    <scope>NUCLEOTIDE SEQUENCE [LARGE SCALE GENOMIC DNA]</scope>
    <source>
        <strain evidence="2">CGMCC 1.18578</strain>
    </source>
</reference>
<organism evidence="1 2">
    <name type="scientific">Cohnella yongneupensis</name>
    <dbReference type="NCBI Taxonomy" id="425006"/>
    <lineage>
        <taxon>Bacteria</taxon>
        <taxon>Bacillati</taxon>
        <taxon>Bacillota</taxon>
        <taxon>Bacilli</taxon>
        <taxon>Bacillales</taxon>
        <taxon>Paenibacillaceae</taxon>
        <taxon>Cohnella</taxon>
    </lineage>
</organism>
<keyword evidence="2" id="KW-1185">Reference proteome</keyword>
<dbReference type="GO" id="GO:0003677">
    <property type="term" value="F:DNA binding"/>
    <property type="evidence" value="ECO:0007669"/>
    <property type="project" value="UniProtKB-KW"/>
</dbReference>
<dbReference type="RefSeq" id="WP_378113000.1">
    <property type="nucleotide sequence ID" value="NZ_JBHSNC010000051.1"/>
</dbReference>
<protein>
    <submittedName>
        <fullName evidence="1">DNA-binding response regulator</fullName>
    </submittedName>
</protein>
<accession>A0ABW0R5I1</accession>
<sequence>MSKFEKVYAEWLAGHKSEASGERLRRLTKKHGYGEKLLLEQAWWPVIGNLDHLYPEYEFINSEGGYYYIDLAYVRLPRPAALESDSFGSHARDIDRDKFSRDLDRQNDIVLADWNILRFSIDKLKENPIGCQNTLRRMLVIWYGAEHSNMEGLNVYQREIVRFAIRSGSAFSVEQACGLVGRKEKFVRKQLHELLEMDILESASIGSRVCRYKIKPNGLIDR</sequence>
<dbReference type="Proteomes" id="UP001596108">
    <property type="component" value="Unassembled WGS sequence"/>
</dbReference>
<name>A0ABW0R5I1_9BACL</name>
<dbReference type="EMBL" id="JBHSNC010000051">
    <property type="protein sequence ID" value="MFC5531057.1"/>
    <property type="molecule type" value="Genomic_DNA"/>
</dbReference>